<feature type="region of interest" description="Disordered" evidence="1">
    <location>
        <begin position="295"/>
        <end position="324"/>
    </location>
</feature>
<evidence type="ECO:0000256" key="2">
    <source>
        <dbReference type="SAM" id="Phobius"/>
    </source>
</evidence>
<protein>
    <recommendedName>
        <fullName evidence="3">SPOR domain-containing protein</fullName>
    </recommendedName>
</protein>
<evidence type="ECO:0000256" key="1">
    <source>
        <dbReference type="SAM" id="MobiDB-lite"/>
    </source>
</evidence>
<dbReference type="STRING" id="401562.NS365_00075"/>
<dbReference type="Gene3D" id="3.30.70.1070">
    <property type="entry name" value="Sporulation related repeat"/>
    <property type="match status" value="1"/>
</dbReference>
<evidence type="ECO:0000313" key="4">
    <source>
        <dbReference type="EMBL" id="KTQ98279.1"/>
    </source>
</evidence>
<name>A0A175RD51_9HYPH</name>
<feature type="transmembrane region" description="Helical" evidence="2">
    <location>
        <begin position="180"/>
        <end position="201"/>
    </location>
</feature>
<dbReference type="PATRIC" id="fig|401562.3.peg.3229"/>
<organism evidence="4 5">
    <name type="scientific">Aureimonas ureilytica</name>
    <dbReference type="NCBI Taxonomy" id="401562"/>
    <lineage>
        <taxon>Bacteria</taxon>
        <taxon>Pseudomonadati</taxon>
        <taxon>Pseudomonadota</taxon>
        <taxon>Alphaproteobacteria</taxon>
        <taxon>Hyphomicrobiales</taxon>
        <taxon>Aurantimonadaceae</taxon>
        <taxon>Aureimonas</taxon>
    </lineage>
</organism>
<keyword evidence="2" id="KW-0812">Transmembrane</keyword>
<dbReference type="PROSITE" id="PS51724">
    <property type="entry name" value="SPOR"/>
    <property type="match status" value="1"/>
</dbReference>
<accession>A0A175RD51</accession>
<dbReference type="Proteomes" id="UP000078272">
    <property type="component" value="Unassembled WGS sequence"/>
</dbReference>
<dbReference type="GO" id="GO:0042834">
    <property type="term" value="F:peptidoglycan binding"/>
    <property type="evidence" value="ECO:0007669"/>
    <property type="project" value="InterPro"/>
</dbReference>
<dbReference type="OrthoDB" id="7338235at2"/>
<evidence type="ECO:0000259" key="3">
    <source>
        <dbReference type="PROSITE" id="PS51724"/>
    </source>
</evidence>
<proteinExistence type="predicted"/>
<gene>
    <name evidence="4" type="ORF">NS226_01740</name>
</gene>
<dbReference type="Pfam" id="PF05036">
    <property type="entry name" value="SPOR"/>
    <property type="match status" value="1"/>
</dbReference>
<evidence type="ECO:0000313" key="5">
    <source>
        <dbReference type="Proteomes" id="UP000078272"/>
    </source>
</evidence>
<feature type="region of interest" description="Disordered" evidence="1">
    <location>
        <begin position="28"/>
        <end position="112"/>
    </location>
</feature>
<keyword evidence="2" id="KW-0472">Membrane</keyword>
<feature type="domain" description="SPOR" evidence="3">
    <location>
        <begin position="395"/>
        <end position="478"/>
    </location>
</feature>
<dbReference type="AlphaFoldDB" id="A0A175RD51"/>
<feature type="compositionally biased region" description="Low complexity" evidence="1">
    <location>
        <begin position="32"/>
        <end position="44"/>
    </location>
</feature>
<dbReference type="InterPro" id="IPR036680">
    <property type="entry name" value="SPOR-like_sf"/>
</dbReference>
<sequence>MREVGAMKDYRDAHFSATDRDPFADLVRAVEGSSGRGSSQAARQDWAGSHGYEPVLGPEDRVAAPMPQGRPSRPVNAETQEALRNLSQPARPRDRYPAETQSFAPAREIEPEPYVAPRQQLSDTRQTLTLDDFDDLIASEWAAMQPAPQAYDEDEYGYDDDRYGEEATANVRRPSRLRKFAMVMGGMAATVVVAVAGTMVYTGGGSLAPGNDGPILIKADAQPYKVVPAETGGRTIPNQNKAVYEHVAAGSAKVDAPTQRKLVTAMEEPIDISENDDASSAALPGVMVGENVALPSESDAEPEVPPAPGAQVASAEGTLQPRKVRTLTVRPDGSLAPAAEEASIAGQPAMLPTSSTPIAHKPAAAAPVAAVVAPTMPAATPQPDPVQVASVQPAQPNDDAFFVQISSQPSQALAEESMANLSKRFSSVIGGRNVGIKSAEIAGKGTFYRVRVAAKTKGEAASLCDSLKSAGGSCFVTR</sequence>
<reference evidence="4 5" key="1">
    <citation type="journal article" date="2016" name="Front. Microbiol.">
        <title>Genomic Resource of Rice Seed Associated Bacteria.</title>
        <authorList>
            <person name="Midha S."/>
            <person name="Bansal K."/>
            <person name="Sharma S."/>
            <person name="Kumar N."/>
            <person name="Patil P.P."/>
            <person name="Chaudhry V."/>
            <person name="Patil P.B."/>
        </authorList>
    </citation>
    <scope>NUCLEOTIDE SEQUENCE [LARGE SCALE GENOMIC DNA]</scope>
    <source>
        <strain evidence="4 5">NS226</strain>
    </source>
</reference>
<dbReference type="InterPro" id="IPR007730">
    <property type="entry name" value="SPOR-like_dom"/>
</dbReference>
<keyword evidence="2" id="KW-1133">Transmembrane helix</keyword>
<dbReference type="EMBL" id="LDPZ01000004">
    <property type="protein sequence ID" value="KTQ98279.1"/>
    <property type="molecule type" value="Genomic_DNA"/>
</dbReference>
<comment type="caution">
    <text evidence="4">The sequence shown here is derived from an EMBL/GenBank/DDBJ whole genome shotgun (WGS) entry which is preliminary data.</text>
</comment>
<dbReference type="RefSeq" id="WP_153005252.1">
    <property type="nucleotide sequence ID" value="NZ_LDPZ01000004.1"/>
</dbReference>